<dbReference type="EC" id="1.6.99.3" evidence="7"/>
<evidence type="ECO:0000313" key="7">
    <source>
        <dbReference type="EMBL" id="MBA2871499.1"/>
    </source>
</evidence>
<feature type="domain" description="FAD/NAD(P)-binding" evidence="6">
    <location>
        <begin position="5"/>
        <end position="324"/>
    </location>
</feature>
<evidence type="ECO:0000256" key="4">
    <source>
        <dbReference type="ARBA" id="ARBA00022827"/>
    </source>
</evidence>
<dbReference type="Pfam" id="PF07992">
    <property type="entry name" value="Pyr_redox_2"/>
    <property type="match status" value="1"/>
</dbReference>
<dbReference type="InterPro" id="IPR051169">
    <property type="entry name" value="NADH-Q_oxidoreductase"/>
</dbReference>
<protein>
    <submittedName>
        <fullName evidence="7">NADH dehydrogenase</fullName>
        <ecNumber evidence="7">1.6.99.3</ecNumber>
    </submittedName>
</protein>
<evidence type="ECO:0000256" key="5">
    <source>
        <dbReference type="ARBA" id="ARBA00023002"/>
    </source>
</evidence>
<dbReference type="Proteomes" id="UP000580891">
    <property type="component" value="Unassembled WGS sequence"/>
</dbReference>
<reference evidence="7 8" key="1">
    <citation type="submission" date="2020-07" db="EMBL/GenBank/DDBJ databases">
        <title>Genomic Encyclopedia of Type Strains, Phase IV (KMG-IV): sequencing the most valuable type-strain genomes for metagenomic binning, comparative biology and taxonomic classification.</title>
        <authorList>
            <person name="Goeker M."/>
        </authorList>
    </citation>
    <scope>NUCLEOTIDE SEQUENCE [LARGE SCALE GENOMIC DNA]</scope>
    <source>
        <strain evidence="7 8">DSM 25220</strain>
    </source>
</reference>
<dbReference type="PRINTS" id="PR00368">
    <property type="entry name" value="FADPNR"/>
</dbReference>
<evidence type="ECO:0000256" key="2">
    <source>
        <dbReference type="ARBA" id="ARBA00005272"/>
    </source>
</evidence>
<dbReference type="GO" id="GO:0003955">
    <property type="term" value="F:NAD(P)H dehydrogenase (quinone) activity"/>
    <property type="evidence" value="ECO:0007669"/>
    <property type="project" value="TreeGrafter"/>
</dbReference>
<evidence type="ECO:0000313" key="8">
    <source>
        <dbReference type="Proteomes" id="UP000580891"/>
    </source>
</evidence>
<sequence length="404" mass="44768">MKKPNVVILGAGYGGLMTTVRLQKMVGVNEANITLVNKNDYHYESTWLHEASAGTLHHDRVRYPIADVIDRSKVNFVKDTVVKVVPEENRVILENGELTYDYLVVALGFESETFGIKGLKEYAFSIANVNAARQIREHIEYQFATYNTEEEKRDERLTIVVGGAGFTGIEFLGELVNRVPELCREYDVDPHKVRIICVEAAPTALPGFDPELVEYAVNLLERKGVEFKIGTAIKECTPEGIIVAKGDEVEEIKAGTVVWAAGVRGSHVIDESGFEAMRGRVKVDPFLRAPGYENVFIVGDCSLIINEETNRPYPPTAQIAMQQGEVCAKNLAVLIRQQGELQPFKPDIKGTVCSLGHDDAIGVVFGKKVWGSKASFMKKMVDNRALYLIGGPSLVMKKGKFNFL</sequence>
<organism evidence="7 8">
    <name type="scientific">[Anoxybacillus] calidus</name>
    <dbReference type="NCBI Taxonomy" id="575178"/>
    <lineage>
        <taxon>Bacteria</taxon>
        <taxon>Bacillati</taxon>
        <taxon>Bacillota</taxon>
        <taxon>Bacilli</taxon>
        <taxon>Bacillales</taxon>
        <taxon>Anoxybacillaceae</taxon>
        <taxon>Paranoxybacillus</taxon>
    </lineage>
</organism>
<comment type="cofactor">
    <cofactor evidence="1">
        <name>FAD</name>
        <dbReference type="ChEBI" id="CHEBI:57692"/>
    </cofactor>
</comment>
<dbReference type="GO" id="GO:0019646">
    <property type="term" value="P:aerobic electron transport chain"/>
    <property type="evidence" value="ECO:0007669"/>
    <property type="project" value="TreeGrafter"/>
</dbReference>
<dbReference type="InterPro" id="IPR036188">
    <property type="entry name" value="FAD/NAD-bd_sf"/>
</dbReference>
<name>A0A7V9YZU4_9BACL</name>
<accession>A0A7V9YZU4</accession>
<gene>
    <name evidence="7" type="ORF">HNQ85_001769</name>
</gene>
<keyword evidence="4" id="KW-0274">FAD</keyword>
<keyword evidence="3" id="KW-0285">Flavoprotein</keyword>
<dbReference type="PANTHER" id="PTHR42913:SF3">
    <property type="entry name" value="64 KDA MITOCHONDRIAL NADH DEHYDROGENASE (EUROFUNG)"/>
    <property type="match status" value="1"/>
</dbReference>
<evidence type="ECO:0000256" key="3">
    <source>
        <dbReference type="ARBA" id="ARBA00022630"/>
    </source>
</evidence>
<dbReference type="EMBL" id="JACDUU010000003">
    <property type="protein sequence ID" value="MBA2871499.1"/>
    <property type="molecule type" value="Genomic_DNA"/>
</dbReference>
<keyword evidence="5 7" id="KW-0560">Oxidoreductase</keyword>
<dbReference type="PANTHER" id="PTHR42913">
    <property type="entry name" value="APOPTOSIS-INDUCING FACTOR 1"/>
    <property type="match status" value="1"/>
</dbReference>
<dbReference type="InterPro" id="IPR023753">
    <property type="entry name" value="FAD/NAD-binding_dom"/>
</dbReference>
<keyword evidence="8" id="KW-1185">Reference proteome</keyword>
<dbReference type="AlphaFoldDB" id="A0A7V9YZU4"/>
<comment type="caution">
    <text evidence="7">The sequence shown here is derived from an EMBL/GenBank/DDBJ whole genome shotgun (WGS) entry which is preliminary data.</text>
</comment>
<dbReference type="SUPFAM" id="SSF51905">
    <property type="entry name" value="FAD/NAD(P)-binding domain"/>
    <property type="match status" value="1"/>
</dbReference>
<dbReference type="Gene3D" id="3.50.50.100">
    <property type="match status" value="1"/>
</dbReference>
<comment type="similarity">
    <text evidence="2">Belongs to the NADH dehydrogenase family.</text>
</comment>
<proteinExistence type="inferred from homology"/>
<evidence type="ECO:0000256" key="1">
    <source>
        <dbReference type="ARBA" id="ARBA00001974"/>
    </source>
</evidence>
<evidence type="ECO:0000259" key="6">
    <source>
        <dbReference type="Pfam" id="PF07992"/>
    </source>
</evidence>